<keyword evidence="3 5" id="KW-0694">RNA-binding</keyword>
<evidence type="ECO:0000313" key="8">
    <source>
        <dbReference type="Proteomes" id="UP000052258"/>
    </source>
</evidence>
<keyword evidence="8" id="KW-1185">Reference proteome</keyword>
<protein>
    <recommendedName>
        <fullName evidence="5">RQC P-site tRNA stabilizing factor</fullName>
        <shortName evidence="5">RqcP</shortName>
    </recommendedName>
    <alternativeName>
        <fullName evidence="5">Ribosome-associated protein quality control protein P</fullName>
    </alternativeName>
</protein>
<dbReference type="AlphaFoldDB" id="A0A0J8GAD8"/>
<organism evidence="7 8">
    <name type="scientific">Listeria fleischmannii 1991</name>
    <dbReference type="NCBI Taxonomy" id="1430899"/>
    <lineage>
        <taxon>Bacteria</taxon>
        <taxon>Bacillati</taxon>
        <taxon>Bacillota</taxon>
        <taxon>Bacilli</taxon>
        <taxon>Bacillales</taxon>
        <taxon>Listeriaceae</taxon>
        <taxon>Listeria</taxon>
    </lineage>
</organism>
<dbReference type="Pfam" id="PF01479">
    <property type="entry name" value="S4"/>
    <property type="match status" value="1"/>
</dbReference>
<dbReference type="PATRIC" id="fig|1430899.3.peg.2748"/>
<dbReference type="HAMAP" id="MF_00871">
    <property type="entry name" value="RqcP"/>
    <property type="match status" value="1"/>
</dbReference>
<dbReference type="SMART" id="SM00363">
    <property type="entry name" value="S4"/>
    <property type="match status" value="1"/>
</dbReference>
<gene>
    <name evidence="5" type="primary">rqcP</name>
    <name evidence="7" type="ORF">X560_2697</name>
</gene>
<evidence type="ECO:0000313" key="7">
    <source>
        <dbReference type="EMBL" id="KMT57784.1"/>
    </source>
</evidence>
<feature type="domain" description="RNA-binding S4" evidence="6">
    <location>
        <begin position="1"/>
        <end position="61"/>
    </location>
</feature>
<dbReference type="PIRSF" id="PIRSF038881">
    <property type="entry name" value="RNAbp_HP1423"/>
    <property type="match status" value="1"/>
</dbReference>
<accession>A0A0J8GAD8</accession>
<keyword evidence="1 5" id="KW-0820">tRNA-binding</keyword>
<dbReference type="InterPro" id="IPR036986">
    <property type="entry name" value="S4_RNA-bd_sf"/>
</dbReference>
<dbReference type="EMBL" id="AZHO01000040">
    <property type="protein sequence ID" value="KMT57784.1"/>
    <property type="molecule type" value="Genomic_DNA"/>
</dbReference>
<dbReference type="GO" id="GO:0000049">
    <property type="term" value="F:tRNA binding"/>
    <property type="evidence" value="ECO:0007669"/>
    <property type="project" value="UniProtKB-UniRule"/>
</dbReference>
<comment type="similarity">
    <text evidence="5">Belongs to the RqcP family.</text>
</comment>
<dbReference type="Proteomes" id="UP000052258">
    <property type="component" value="Unassembled WGS sequence"/>
</dbReference>
<keyword evidence="2 5" id="KW-0699">rRNA-binding</keyword>
<dbReference type="GO" id="GO:0072344">
    <property type="term" value="P:rescue of stalled ribosome"/>
    <property type="evidence" value="ECO:0007669"/>
    <property type="project" value="UniProtKB-UniRule"/>
</dbReference>
<evidence type="ECO:0000256" key="2">
    <source>
        <dbReference type="ARBA" id="ARBA00022730"/>
    </source>
</evidence>
<comment type="function">
    <text evidence="5">Key component of the ribosome quality control system (RQC), a ribosome-associated complex that mediates the extraction of incompletely synthesized nascent chains from stalled ribosomes and their subsequent degradation. RqcH recruits Ala-charged tRNA, and with RqcP directs the elongation of stalled nascent chains on 50S ribosomal subunits, leading to non-templated C-terminal alanine extensions (Ala tail). The Ala tail promotes nascent chain degradation. RqcP is associated with the translocation-like movement of the peptidyl-tRNA from the A-site into the P-site.</text>
</comment>
<dbReference type="CDD" id="cd00165">
    <property type="entry name" value="S4"/>
    <property type="match status" value="1"/>
</dbReference>
<evidence type="ECO:0000256" key="3">
    <source>
        <dbReference type="ARBA" id="ARBA00022884"/>
    </source>
</evidence>
<dbReference type="InterPro" id="IPR025490">
    <property type="entry name" value="RqcP"/>
</dbReference>
<name>A0A0J8GAD8_9LIST</name>
<evidence type="ECO:0000256" key="1">
    <source>
        <dbReference type="ARBA" id="ARBA00022555"/>
    </source>
</evidence>
<sequence>MRLDKFLKVSRLIKRRTVAKEVAEKGRIAINGVVAKPGTNVKVGDELVIRFGPKTVTAKIDRLEENARKEAAAEMYTIISEVRNSEEN</sequence>
<dbReference type="GO" id="GO:0019843">
    <property type="term" value="F:rRNA binding"/>
    <property type="evidence" value="ECO:0007669"/>
    <property type="project" value="UniProtKB-UniRule"/>
</dbReference>
<dbReference type="PROSITE" id="PS50889">
    <property type="entry name" value="S4"/>
    <property type="match status" value="1"/>
</dbReference>
<comment type="caution">
    <text evidence="7">The sequence shown here is derived from an EMBL/GenBank/DDBJ whole genome shotgun (WGS) entry which is preliminary data.</text>
</comment>
<evidence type="ECO:0000256" key="4">
    <source>
        <dbReference type="ARBA" id="ARBA00022917"/>
    </source>
</evidence>
<dbReference type="InterPro" id="IPR002942">
    <property type="entry name" value="S4_RNA-bd"/>
</dbReference>
<dbReference type="RefSeq" id="WP_007474958.1">
    <property type="nucleotide sequence ID" value="NZ_KQ130624.1"/>
</dbReference>
<reference evidence="7 8" key="1">
    <citation type="journal article" date="2015" name="Genome Biol. Evol.">
        <title>Comparative Genomics of Listeria Sensu Lato: Genus-Wide Differences in Evolutionary Dynamics and the Progressive Gain of Complex, Potentially Pathogenicity-Related Traits through Lateral Gene Transfer.</title>
        <authorList>
            <person name="Chiara M."/>
            <person name="Caruso M."/>
            <person name="D'Erchia A.M."/>
            <person name="Manzari C."/>
            <person name="Fraccalvieri R."/>
            <person name="Goffredo E."/>
            <person name="Latorre L."/>
            <person name="Miccolupo A."/>
            <person name="Padalino I."/>
            <person name="Santagada G."/>
            <person name="Chiocco D."/>
            <person name="Pesole G."/>
            <person name="Horner D.S."/>
            <person name="Parisi A."/>
        </authorList>
    </citation>
    <scope>NUCLEOTIDE SEQUENCE [LARGE SCALE GENOMIC DNA]</scope>
    <source>
        <strain evidence="7 8">1991</strain>
    </source>
</reference>
<dbReference type="SUPFAM" id="SSF55174">
    <property type="entry name" value="Alpha-L RNA-binding motif"/>
    <property type="match status" value="1"/>
</dbReference>
<dbReference type="Gene3D" id="3.10.290.10">
    <property type="entry name" value="RNA-binding S4 domain"/>
    <property type="match status" value="1"/>
</dbReference>
<keyword evidence="4 5" id="KW-0648">Protein biosynthesis</keyword>
<proteinExistence type="inferred from homology"/>
<comment type="subunit">
    <text evidence="5">Associates with stalled 50S ribosomal subunits. Binds to RqcH, 23S rRNA and the P-site tRNA. Does not require RqcH for association with 50S subunits.</text>
</comment>
<dbReference type="GO" id="GO:0043023">
    <property type="term" value="F:ribosomal large subunit binding"/>
    <property type="evidence" value="ECO:0007669"/>
    <property type="project" value="UniProtKB-UniRule"/>
</dbReference>
<evidence type="ECO:0000256" key="5">
    <source>
        <dbReference type="HAMAP-Rule" id="MF_00871"/>
    </source>
</evidence>
<evidence type="ECO:0000259" key="6">
    <source>
        <dbReference type="SMART" id="SM00363"/>
    </source>
</evidence>
<dbReference type="OrthoDB" id="9805210at2"/>